<proteinExistence type="predicted"/>
<protein>
    <submittedName>
        <fullName evidence="1">Uncharacterized protein</fullName>
    </submittedName>
</protein>
<dbReference type="EMBL" id="VHII01000021">
    <property type="protein sequence ID" value="KAF1373448.1"/>
    <property type="molecule type" value="Genomic_DNA"/>
</dbReference>
<gene>
    <name evidence="1" type="ORF">PFLUV_G00238960</name>
</gene>
<reference evidence="1 2" key="1">
    <citation type="submission" date="2019-06" db="EMBL/GenBank/DDBJ databases">
        <title>A chromosome-scale genome assembly of the European perch, Perca fluviatilis.</title>
        <authorList>
            <person name="Roques C."/>
            <person name="Zahm M."/>
            <person name="Cabau C."/>
            <person name="Klopp C."/>
            <person name="Bouchez O."/>
            <person name="Donnadieu C."/>
            <person name="Kuhl H."/>
            <person name="Gislard M."/>
            <person name="Guendouz S."/>
            <person name="Journot L."/>
            <person name="Haffray P."/>
            <person name="Bestin A."/>
            <person name="Morvezen R."/>
            <person name="Feron R."/>
            <person name="Wen M."/>
            <person name="Jouanno E."/>
            <person name="Herpin A."/>
            <person name="Schartl M."/>
            <person name="Postlethwait J."/>
            <person name="Schaerlinger B."/>
            <person name="Chardard D."/>
            <person name="Lecocq T."/>
            <person name="Poncet C."/>
            <person name="Jaffrelo L."/>
            <person name="Lampietro C."/>
            <person name="Guiguen Y."/>
        </authorList>
    </citation>
    <scope>NUCLEOTIDE SEQUENCE [LARGE SCALE GENOMIC DNA]</scope>
    <source>
        <tissue evidence="1">Blood</tissue>
    </source>
</reference>
<dbReference type="AlphaFoldDB" id="A0A6A5E4L2"/>
<sequence>MQCVNVVKKRRLEPGVEPWSCRKRVCLGAELQVTECPMETSHSFTASNQHPEQPDDVILNLAAERANQVLPFKIVVRLPADQSSSQMSTRP</sequence>
<evidence type="ECO:0000313" key="2">
    <source>
        <dbReference type="Proteomes" id="UP000465112"/>
    </source>
</evidence>
<comment type="caution">
    <text evidence="1">The sequence shown here is derived from an EMBL/GenBank/DDBJ whole genome shotgun (WGS) entry which is preliminary data.</text>
</comment>
<organism evidence="1 2">
    <name type="scientific">Perca fluviatilis</name>
    <name type="common">European perch</name>
    <dbReference type="NCBI Taxonomy" id="8168"/>
    <lineage>
        <taxon>Eukaryota</taxon>
        <taxon>Metazoa</taxon>
        <taxon>Chordata</taxon>
        <taxon>Craniata</taxon>
        <taxon>Vertebrata</taxon>
        <taxon>Euteleostomi</taxon>
        <taxon>Actinopterygii</taxon>
        <taxon>Neopterygii</taxon>
        <taxon>Teleostei</taxon>
        <taxon>Neoteleostei</taxon>
        <taxon>Acanthomorphata</taxon>
        <taxon>Eupercaria</taxon>
        <taxon>Perciformes</taxon>
        <taxon>Percoidei</taxon>
        <taxon>Percidae</taxon>
        <taxon>Percinae</taxon>
        <taxon>Perca</taxon>
    </lineage>
</organism>
<name>A0A6A5E4L2_PERFL</name>
<accession>A0A6A5E4L2</accession>
<keyword evidence="2" id="KW-1185">Reference proteome</keyword>
<dbReference type="Proteomes" id="UP000465112">
    <property type="component" value="Chromosome 21"/>
</dbReference>
<evidence type="ECO:0000313" key="1">
    <source>
        <dbReference type="EMBL" id="KAF1373448.1"/>
    </source>
</evidence>